<dbReference type="EMBL" id="BRXY01000236">
    <property type="protein sequence ID" value="GMH79654.1"/>
    <property type="molecule type" value="Genomic_DNA"/>
</dbReference>
<organism evidence="1 2">
    <name type="scientific">Triparma strigata</name>
    <dbReference type="NCBI Taxonomy" id="1606541"/>
    <lineage>
        <taxon>Eukaryota</taxon>
        <taxon>Sar</taxon>
        <taxon>Stramenopiles</taxon>
        <taxon>Ochrophyta</taxon>
        <taxon>Bolidophyceae</taxon>
        <taxon>Parmales</taxon>
        <taxon>Triparmaceae</taxon>
        <taxon>Triparma</taxon>
    </lineage>
</organism>
<name>A0A9W7EFX4_9STRA</name>
<dbReference type="OrthoDB" id="188756at2759"/>
<accession>A0A9W7EFX4</accession>
<proteinExistence type="predicted"/>
<dbReference type="AlphaFoldDB" id="A0A9W7EFX4"/>
<sequence>MGSVEAELWNIFTYYTLHGNALDPEHLALTQMVQLARDVQLLDGTLIKTPLRKPDIELVFISLVKKRTLGKGAQVNPDSGLSNSVDKLTYNEFLTCLLKLSAKLYPSSAEQSAEAAFQQLLMENVLPLASRRSPKSIDVVLENDTSVKELHKYFKASLTKIFEYYASSGMASAKEKASHRGFHAESKNFDELRDETKAKLDKGAQSSDMSVSSSMRLKQNSMTSAMGYADFIRFASDFGLTSKGSSLTMIDIGDLYLAGVANASGTHHGGVRKLRFSDFWEVIIRIALQAYKKCAVSHCDKTKGLLLYMWRQVQTNVGNAMGKNVQTLRSSNKGGLLKGSQDFSREFIAMWQNEEFKDYLYPKKAAPVEGRTVLSKLIAGENVKADRLPPPPPDGVRYELDIEDDDSSVLEGHGIQPDKLRALLARKPEIVMLLQQGLQEIGLD</sequence>
<reference evidence="2" key="1">
    <citation type="journal article" date="2023" name="Commun. Biol.">
        <title>Genome analysis of Parmales, the sister group of diatoms, reveals the evolutionary specialization of diatoms from phago-mixotrophs to photoautotrophs.</title>
        <authorList>
            <person name="Ban H."/>
            <person name="Sato S."/>
            <person name="Yoshikawa S."/>
            <person name="Yamada K."/>
            <person name="Nakamura Y."/>
            <person name="Ichinomiya M."/>
            <person name="Sato N."/>
            <person name="Blanc-Mathieu R."/>
            <person name="Endo H."/>
            <person name="Kuwata A."/>
            <person name="Ogata H."/>
        </authorList>
    </citation>
    <scope>NUCLEOTIDE SEQUENCE [LARGE SCALE GENOMIC DNA]</scope>
    <source>
        <strain evidence="2">NIES 3701</strain>
    </source>
</reference>
<keyword evidence="2" id="KW-1185">Reference proteome</keyword>
<dbReference type="Proteomes" id="UP001165085">
    <property type="component" value="Unassembled WGS sequence"/>
</dbReference>
<comment type="caution">
    <text evidence="1">The sequence shown here is derived from an EMBL/GenBank/DDBJ whole genome shotgun (WGS) entry which is preliminary data.</text>
</comment>
<evidence type="ECO:0000313" key="1">
    <source>
        <dbReference type="EMBL" id="GMH79654.1"/>
    </source>
</evidence>
<dbReference type="Gene3D" id="1.10.238.10">
    <property type="entry name" value="EF-hand"/>
    <property type="match status" value="1"/>
</dbReference>
<gene>
    <name evidence="1" type="ORF">TrST_g7896</name>
</gene>
<evidence type="ECO:0000313" key="2">
    <source>
        <dbReference type="Proteomes" id="UP001165085"/>
    </source>
</evidence>
<protein>
    <submittedName>
        <fullName evidence="1">Uncharacterized protein</fullName>
    </submittedName>
</protein>